<evidence type="ECO:0000259" key="1">
    <source>
        <dbReference type="Pfam" id="PF11716"/>
    </source>
</evidence>
<dbReference type="Proteomes" id="UP000185596">
    <property type="component" value="Unassembled WGS sequence"/>
</dbReference>
<accession>A0A1Q8CS98</accession>
<dbReference type="InterPro" id="IPR034660">
    <property type="entry name" value="DinB/YfiT-like"/>
</dbReference>
<name>A0A1Q8CS98_9PSEU</name>
<dbReference type="STRING" id="1912961.BU204_12610"/>
<organism evidence="2 3">
    <name type="scientific">Actinophytocola xanthii</name>
    <dbReference type="NCBI Taxonomy" id="1912961"/>
    <lineage>
        <taxon>Bacteria</taxon>
        <taxon>Bacillati</taxon>
        <taxon>Actinomycetota</taxon>
        <taxon>Actinomycetes</taxon>
        <taxon>Pseudonocardiales</taxon>
        <taxon>Pseudonocardiaceae</taxon>
    </lineage>
</organism>
<comment type="caution">
    <text evidence="2">The sequence shown here is derived from an EMBL/GenBank/DDBJ whole genome shotgun (WGS) entry which is preliminary data.</text>
</comment>
<dbReference type="RefSeq" id="WP_075125827.1">
    <property type="nucleotide sequence ID" value="NZ_MSIE01000019.1"/>
</dbReference>
<proteinExistence type="predicted"/>
<gene>
    <name evidence="2" type="ORF">BU204_12610</name>
</gene>
<dbReference type="SUPFAM" id="SSF109854">
    <property type="entry name" value="DinB/YfiT-like putative metalloenzymes"/>
    <property type="match status" value="1"/>
</dbReference>
<dbReference type="GO" id="GO:0046872">
    <property type="term" value="F:metal ion binding"/>
    <property type="evidence" value="ECO:0007669"/>
    <property type="project" value="InterPro"/>
</dbReference>
<dbReference type="Gene3D" id="1.20.120.450">
    <property type="entry name" value="dinb family like domain"/>
    <property type="match status" value="1"/>
</dbReference>
<feature type="domain" description="Mycothiol-dependent maleylpyruvate isomerase metal-binding" evidence="1">
    <location>
        <begin position="20"/>
        <end position="154"/>
    </location>
</feature>
<evidence type="ECO:0000313" key="3">
    <source>
        <dbReference type="Proteomes" id="UP000185596"/>
    </source>
</evidence>
<evidence type="ECO:0000313" key="2">
    <source>
        <dbReference type="EMBL" id="OLF17228.1"/>
    </source>
</evidence>
<sequence>MPVTQESWKATRVAIADTTDRFAELVVRSDPAAMATPDWSVAVTAAHVASLAWMNTGLVGPDARPSVAAVEDALLGCTVDTVAEFNRRALEVFTERDPRVLVTRLRADVDHVLAATEDTDPTRTVTWLGGSQLPIIGMLAHLVNELLIHGHDIARATGADWEIPAADAALFFEAFFVELLRRDIGDLLANDEPPRERRIAVEFRSDHTTPVTLVLHRGEVSVEEPGGPTDVRIRFDPATVNLMLFHRISKARAVLSGRVLAWGRRPWLLPAFLRTVRCP</sequence>
<dbReference type="EMBL" id="MSIE01000019">
    <property type="protein sequence ID" value="OLF17228.1"/>
    <property type="molecule type" value="Genomic_DNA"/>
</dbReference>
<dbReference type="Pfam" id="PF11716">
    <property type="entry name" value="MDMPI_N"/>
    <property type="match status" value="1"/>
</dbReference>
<reference evidence="2 3" key="1">
    <citation type="submission" date="2016-12" db="EMBL/GenBank/DDBJ databases">
        <title>The draft genome sequence of Actinophytocola sp. 11-183.</title>
        <authorList>
            <person name="Wang W."/>
            <person name="Yuan L."/>
        </authorList>
    </citation>
    <scope>NUCLEOTIDE SEQUENCE [LARGE SCALE GENOMIC DNA]</scope>
    <source>
        <strain evidence="2 3">11-183</strain>
    </source>
</reference>
<dbReference type="InterPro" id="IPR024344">
    <property type="entry name" value="MDMPI_metal-binding"/>
</dbReference>
<dbReference type="OrthoDB" id="3669840at2"/>
<dbReference type="AlphaFoldDB" id="A0A1Q8CS98"/>
<protein>
    <recommendedName>
        <fullName evidence="1">Mycothiol-dependent maleylpyruvate isomerase metal-binding domain-containing protein</fullName>
    </recommendedName>
</protein>
<keyword evidence="3" id="KW-1185">Reference proteome</keyword>